<evidence type="ECO:0000256" key="3">
    <source>
        <dbReference type="SAM" id="MobiDB-lite"/>
    </source>
</evidence>
<protein>
    <recommendedName>
        <fullName evidence="4">AIG1-type G domain-containing protein</fullName>
    </recommendedName>
</protein>
<dbReference type="Gene3D" id="3.40.50.300">
    <property type="entry name" value="P-loop containing nucleotide triphosphate hydrolases"/>
    <property type="match status" value="1"/>
</dbReference>
<dbReference type="GO" id="GO:0005525">
    <property type="term" value="F:GTP binding"/>
    <property type="evidence" value="ECO:0007669"/>
    <property type="project" value="UniProtKB-KW"/>
</dbReference>
<dbReference type="SUPFAM" id="SSF52540">
    <property type="entry name" value="P-loop containing nucleoside triphosphate hydrolases"/>
    <property type="match status" value="1"/>
</dbReference>
<sequence>MASSKPTDEDSLLKGGQKRSSVGGGCTNLDEGQPRRRTLSSELPPNMSMTRIVLVGKTGAGKSSSANTILGMPSDQLVVCHLSPKSVLKRQGRWETDRSL</sequence>
<evidence type="ECO:0000259" key="4">
    <source>
        <dbReference type="Pfam" id="PF04548"/>
    </source>
</evidence>
<proteinExistence type="inferred from homology"/>
<dbReference type="InterPro" id="IPR006703">
    <property type="entry name" value="G_AIG1"/>
</dbReference>
<gene>
    <name evidence="6" type="primary">LOC106604021</name>
</gene>
<dbReference type="Pfam" id="PF04548">
    <property type="entry name" value="AIG1"/>
    <property type="match status" value="1"/>
</dbReference>
<keyword evidence="2" id="KW-0547">Nucleotide-binding</keyword>
<dbReference type="STRING" id="8030.ENSSSAP00000001555"/>
<dbReference type="PaxDb" id="8030-ENSSSAP00000001555"/>
<accession>A0A1S3RNI7</accession>
<feature type="region of interest" description="Disordered" evidence="3">
    <location>
        <begin position="1"/>
        <end position="45"/>
    </location>
</feature>
<dbReference type="AlphaFoldDB" id="A0A1S3RNI7"/>
<name>A0A1S3RNI7_SALSA</name>
<dbReference type="Proteomes" id="UP001652741">
    <property type="component" value="Chromosome ssa04"/>
</dbReference>
<dbReference type="InterPro" id="IPR027417">
    <property type="entry name" value="P-loop_NTPase"/>
</dbReference>
<keyword evidence="5" id="KW-1185">Reference proteome</keyword>
<dbReference type="GeneID" id="106604021"/>
<reference evidence="6" key="1">
    <citation type="submission" date="2025-08" db="UniProtKB">
        <authorList>
            <consortium name="RefSeq"/>
        </authorList>
    </citation>
    <scope>IDENTIFICATION</scope>
</reference>
<comment type="similarity">
    <text evidence="1">Belongs to the TRAFAC class TrmE-Era-EngA-EngB-Septin-like GTPase superfamily. AIG1/Toc34/Toc159-like paraseptin GTPase family. IAN subfamily.</text>
</comment>
<feature type="compositionally biased region" description="Basic and acidic residues" evidence="3">
    <location>
        <begin position="1"/>
        <end position="12"/>
    </location>
</feature>
<evidence type="ECO:0000313" key="5">
    <source>
        <dbReference type="Proteomes" id="UP001652741"/>
    </source>
</evidence>
<feature type="domain" description="AIG1-type G" evidence="4">
    <location>
        <begin position="51"/>
        <end position="72"/>
    </location>
</feature>
<evidence type="ECO:0000256" key="1">
    <source>
        <dbReference type="ARBA" id="ARBA00008535"/>
    </source>
</evidence>
<evidence type="ECO:0000256" key="2">
    <source>
        <dbReference type="ARBA" id="ARBA00022741"/>
    </source>
</evidence>
<dbReference type="RefSeq" id="XP_014053828.2">
    <property type="nucleotide sequence ID" value="XM_014198353.2"/>
</dbReference>
<evidence type="ECO:0000313" key="6">
    <source>
        <dbReference type="RefSeq" id="XP_014053828.2"/>
    </source>
</evidence>
<dbReference type="KEGG" id="sasa:106604021"/>
<organism evidence="5 6">
    <name type="scientific">Salmo salar</name>
    <name type="common">Atlantic salmon</name>
    <dbReference type="NCBI Taxonomy" id="8030"/>
    <lineage>
        <taxon>Eukaryota</taxon>
        <taxon>Metazoa</taxon>
        <taxon>Chordata</taxon>
        <taxon>Craniata</taxon>
        <taxon>Vertebrata</taxon>
        <taxon>Euteleostomi</taxon>
        <taxon>Actinopterygii</taxon>
        <taxon>Neopterygii</taxon>
        <taxon>Teleostei</taxon>
        <taxon>Protacanthopterygii</taxon>
        <taxon>Salmoniformes</taxon>
        <taxon>Salmonidae</taxon>
        <taxon>Salmoninae</taxon>
        <taxon>Salmo</taxon>
    </lineage>
</organism>